<dbReference type="EMBL" id="JBHLXG010000018">
    <property type="protein sequence ID" value="MFC0228469.1"/>
    <property type="molecule type" value="Genomic_DNA"/>
</dbReference>
<dbReference type="InterPro" id="IPR006530">
    <property type="entry name" value="YD"/>
</dbReference>
<reference evidence="5 6" key="1">
    <citation type="submission" date="2024-09" db="EMBL/GenBank/DDBJ databases">
        <authorList>
            <person name="Sun Q."/>
            <person name="Mori K."/>
        </authorList>
    </citation>
    <scope>NUCLEOTIDE SEQUENCE [LARGE SCALE GENOMIC DNA]</scope>
    <source>
        <strain evidence="5 6">CCM 8626</strain>
    </source>
</reference>
<dbReference type="RefSeq" id="WP_380678264.1">
    <property type="nucleotide sequence ID" value="NZ_CP173186.1"/>
</dbReference>
<dbReference type="InterPro" id="IPR050708">
    <property type="entry name" value="T6SS_VgrG/RHS"/>
</dbReference>
<dbReference type="Proteomes" id="UP001589792">
    <property type="component" value="Unassembled WGS sequence"/>
</dbReference>
<name>A0ABV6EHJ2_9GAMM</name>
<evidence type="ECO:0000259" key="4">
    <source>
        <dbReference type="Pfam" id="PF25023"/>
    </source>
</evidence>
<proteinExistence type="predicted"/>
<accession>A0ABV6EHJ2</accession>
<dbReference type="InterPro" id="IPR022385">
    <property type="entry name" value="Rhs_assc_core"/>
</dbReference>
<sequence>MQFPGTAKPEERHSVAGESFQYDAAGNRLSQYEGEHAAPGNRLALFGDRHFEYDRFGNLTAERRGTAHKLVTTFDYDCRHRLIKRTDPHGRVTTYAYDAFNRRTRKTVDGHITEYLWQGNKLIAETDNKSHWQTFLYEPNSHRPMATVLGSKRVNSQKVSTYWYQNDHLGTPHSLTDIRGNAVWKGRYSAYGQLLEEWTPPDDPYEHPQPKVNNPLRFQGQYEDPESGLHYNLNRYYDPGMGRYLTADPIRLNGGLNGYAYVEGNPVGWVDPLGLFKTDSTGFENAVLEAGETPLPSWKGSGPTSGVLGLEPASKSSGAVRHYSPPENEAIEYVFDPKTGKFAVGRPKDPLPLYSPHENLAEAIKSDRTEVLGGMFRRGQNGEFLTNEHSGHYGERWTLELRNKFVNQMREYGIDVKHQRWKNE</sequence>
<dbReference type="Pfam" id="PF15537">
    <property type="entry name" value="Ntox43"/>
    <property type="match status" value="1"/>
</dbReference>
<keyword evidence="6" id="KW-1185">Reference proteome</keyword>
<evidence type="ECO:0000256" key="1">
    <source>
        <dbReference type="ARBA" id="ARBA00022737"/>
    </source>
</evidence>
<feature type="region of interest" description="Disordered" evidence="2">
    <location>
        <begin position="1"/>
        <end position="20"/>
    </location>
</feature>
<evidence type="ECO:0000259" key="3">
    <source>
        <dbReference type="Pfam" id="PF15537"/>
    </source>
</evidence>
<gene>
    <name evidence="5" type="ORF">ACFFJ3_18530</name>
</gene>
<keyword evidence="1" id="KW-0677">Repeat</keyword>
<dbReference type="NCBIfam" id="TIGR01643">
    <property type="entry name" value="YD_repeat_2x"/>
    <property type="match status" value="1"/>
</dbReference>
<feature type="domain" description="Teneurin-like YD-shell" evidence="4">
    <location>
        <begin position="18"/>
        <end position="248"/>
    </location>
</feature>
<comment type="caution">
    <text evidence="5">The sequence shown here is derived from an EMBL/GenBank/DDBJ whole genome shotgun (WGS) entry which is preliminary data.</text>
</comment>
<dbReference type="PANTHER" id="PTHR32305">
    <property type="match status" value="1"/>
</dbReference>
<protein>
    <submittedName>
        <fullName evidence="5">RHS repeat-associated core domain-containing protein</fullName>
    </submittedName>
</protein>
<dbReference type="InterPro" id="IPR056823">
    <property type="entry name" value="TEN-like_YD-shell"/>
</dbReference>
<dbReference type="Pfam" id="PF25023">
    <property type="entry name" value="TEN_YD-shell"/>
    <property type="match status" value="1"/>
</dbReference>
<dbReference type="NCBIfam" id="TIGR03696">
    <property type="entry name" value="Rhs_assc_core"/>
    <property type="match status" value="1"/>
</dbReference>
<evidence type="ECO:0000313" key="5">
    <source>
        <dbReference type="EMBL" id="MFC0228469.1"/>
    </source>
</evidence>
<organism evidence="5 6">
    <name type="scientific">Serratia aquatilis</name>
    <dbReference type="NCBI Taxonomy" id="1737515"/>
    <lineage>
        <taxon>Bacteria</taxon>
        <taxon>Pseudomonadati</taxon>
        <taxon>Pseudomonadota</taxon>
        <taxon>Gammaproteobacteria</taxon>
        <taxon>Enterobacterales</taxon>
        <taxon>Yersiniaceae</taxon>
        <taxon>Serratia</taxon>
    </lineage>
</organism>
<evidence type="ECO:0000313" key="6">
    <source>
        <dbReference type="Proteomes" id="UP001589792"/>
    </source>
</evidence>
<dbReference type="PANTHER" id="PTHR32305:SF15">
    <property type="entry name" value="PROTEIN RHSA-RELATED"/>
    <property type="match status" value="1"/>
</dbReference>
<dbReference type="Gene3D" id="2.180.10.10">
    <property type="entry name" value="RHS repeat-associated core"/>
    <property type="match status" value="1"/>
</dbReference>
<evidence type="ECO:0000256" key="2">
    <source>
        <dbReference type="SAM" id="MobiDB-lite"/>
    </source>
</evidence>
<feature type="domain" description="Bacterial toxin 43" evidence="3">
    <location>
        <begin position="299"/>
        <end position="399"/>
    </location>
</feature>
<dbReference type="InterPro" id="IPR029106">
    <property type="entry name" value="Ntox43"/>
</dbReference>